<dbReference type="InterPro" id="IPR012944">
    <property type="entry name" value="SusD_RagB_dom"/>
</dbReference>
<evidence type="ECO:0000256" key="4">
    <source>
        <dbReference type="ARBA" id="ARBA00023136"/>
    </source>
</evidence>
<dbReference type="InterPro" id="IPR033985">
    <property type="entry name" value="SusD-like_N"/>
</dbReference>
<dbReference type="PROSITE" id="PS51257">
    <property type="entry name" value="PROKAR_LIPOPROTEIN"/>
    <property type="match status" value="1"/>
</dbReference>
<evidence type="ECO:0000313" key="11">
    <source>
        <dbReference type="Proteomes" id="UP000290037"/>
    </source>
</evidence>
<dbReference type="CDD" id="cd08977">
    <property type="entry name" value="SusD"/>
    <property type="match status" value="1"/>
</dbReference>
<keyword evidence="11" id="KW-1185">Reference proteome</keyword>
<reference evidence="10" key="1">
    <citation type="submission" date="2016-11" db="EMBL/GenBank/DDBJ databases">
        <authorList>
            <person name="Varghese N."/>
            <person name="Submissions S."/>
        </authorList>
    </citation>
    <scope>NUCLEOTIDE SEQUENCE [LARGE SCALE GENOMIC DNA]</scope>
    <source>
        <strain evidence="10">DSM 19859</strain>
    </source>
</reference>
<evidence type="ECO:0000256" key="1">
    <source>
        <dbReference type="ARBA" id="ARBA00004442"/>
    </source>
</evidence>
<evidence type="ECO:0000256" key="2">
    <source>
        <dbReference type="ARBA" id="ARBA00006275"/>
    </source>
</evidence>
<dbReference type="SUPFAM" id="SSF48452">
    <property type="entry name" value="TPR-like"/>
    <property type="match status" value="1"/>
</dbReference>
<keyword evidence="4" id="KW-0472">Membrane</keyword>
<evidence type="ECO:0000313" key="10">
    <source>
        <dbReference type="Proteomes" id="UP000184240"/>
    </source>
</evidence>
<evidence type="ECO:0000313" key="8">
    <source>
        <dbReference type="EMBL" id="RXG27453.1"/>
    </source>
</evidence>
<comment type="similarity">
    <text evidence="2">Belongs to the SusD family.</text>
</comment>
<dbReference type="Pfam" id="PF14322">
    <property type="entry name" value="SusD-like_3"/>
    <property type="match status" value="1"/>
</dbReference>
<dbReference type="STRING" id="573501.SAMN04487999_0602"/>
<dbReference type="Proteomes" id="UP000290037">
    <property type="component" value="Unassembled WGS sequence"/>
</dbReference>
<comment type="subcellular location">
    <subcellularLocation>
        <location evidence="1">Cell outer membrane</location>
    </subcellularLocation>
</comment>
<evidence type="ECO:0000313" key="9">
    <source>
        <dbReference type="EMBL" id="SHH59755.1"/>
    </source>
</evidence>
<reference evidence="8 11" key="3">
    <citation type="submission" date="2018-07" db="EMBL/GenBank/DDBJ databases">
        <title>Leeuwenhoekiella genomics.</title>
        <authorList>
            <person name="Tahon G."/>
            <person name="Willems A."/>
        </authorList>
    </citation>
    <scope>NUCLEOTIDE SEQUENCE [LARGE SCALE GENOMIC DNA]</scope>
    <source>
        <strain evidence="8 11">LMG 24856</strain>
    </source>
</reference>
<feature type="domain" description="RagB/SusD" evidence="6">
    <location>
        <begin position="341"/>
        <end position="494"/>
    </location>
</feature>
<dbReference type="InterPro" id="IPR011990">
    <property type="entry name" value="TPR-like_helical_dom_sf"/>
</dbReference>
<dbReference type="Pfam" id="PF07980">
    <property type="entry name" value="SusD_RagB"/>
    <property type="match status" value="1"/>
</dbReference>
<keyword evidence="3" id="KW-0732">Signal</keyword>
<dbReference type="AlphaFoldDB" id="A0A1M5U9M3"/>
<proteinExistence type="inferred from homology"/>
<evidence type="ECO:0000256" key="5">
    <source>
        <dbReference type="ARBA" id="ARBA00023237"/>
    </source>
</evidence>
<dbReference type="GO" id="GO:0009279">
    <property type="term" value="C:cell outer membrane"/>
    <property type="evidence" value="ECO:0007669"/>
    <property type="project" value="UniProtKB-SubCell"/>
</dbReference>
<gene>
    <name evidence="8" type="ORF">DSM01_2972</name>
    <name evidence="9" type="ORF">SAMN04487999_0602</name>
</gene>
<dbReference type="Proteomes" id="UP000184240">
    <property type="component" value="Unassembled WGS sequence"/>
</dbReference>
<dbReference type="Gene3D" id="1.25.40.390">
    <property type="match status" value="1"/>
</dbReference>
<dbReference type="RefSeq" id="WP_072980178.1">
    <property type="nucleotide sequence ID" value="NZ_FQXT01000001.1"/>
</dbReference>
<organism evidence="9 10">
    <name type="scientific">Leeuwenhoekiella palythoae</name>
    <dbReference type="NCBI Taxonomy" id="573501"/>
    <lineage>
        <taxon>Bacteria</taxon>
        <taxon>Pseudomonadati</taxon>
        <taxon>Bacteroidota</taxon>
        <taxon>Flavobacteriia</taxon>
        <taxon>Flavobacteriales</taxon>
        <taxon>Flavobacteriaceae</taxon>
        <taxon>Leeuwenhoekiella</taxon>
    </lineage>
</organism>
<sequence length="495" mass="55116">MKKYITLILLAVLVVSCSDELDQTPISEQGSNNFYRNTADFEAAVNGIYSTLQSYPIYQFYLSETRSDNLYAVSPTGVRAYDPINAFDRSLATNAIVADNWNTDFTGIFRANTVLDQINEELVPDGAVLNRIIGEARFWRAFFYFDLVRTYGKVPVFDRVYTPTETLEIPRAPVAEVYNLILEDLNTAIDLLPDSYGSDAQGKVTSWAAKATLGLVYLTRSGPTYGIEGAGLDADEYDLAVTQFNDIINNGPFAFVSDYPAIFDYNNEHNAEIVLNIEYLSGGLGVGAEYPSLPVPDGYLRVNGVGFSNGETAKQVATDLINAYEADDLRDDLDIQNGYTDQNGNFNPVPFYTKYLNLERAGQDRFDWGLNYPILRYTDILTMKAEAILMGANGTQAEVDGIVNQIRDRAGLDPVANVDLATLLAAKRLEFAGESRRWYDLVRTGTVVSTINAWIATEDVQNRMQTMDENQILFPVPSSQITVKENLYDQNPGYD</sequence>
<evidence type="ECO:0000259" key="7">
    <source>
        <dbReference type="Pfam" id="PF14322"/>
    </source>
</evidence>
<dbReference type="EMBL" id="FQXT01000001">
    <property type="protein sequence ID" value="SHH59755.1"/>
    <property type="molecule type" value="Genomic_DNA"/>
</dbReference>
<evidence type="ECO:0000256" key="3">
    <source>
        <dbReference type="ARBA" id="ARBA00022729"/>
    </source>
</evidence>
<name>A0A1M5U9M3_9FLAO</name>
<dbReference type="OrthoDB" id="5694214at2"/>
<keyword evidence="5" id="KW-0998">Cell outer membrane</keyword>
<evidence type="ECO:0000259" key="6">
    <source>
        <dbReference type="Pfam" id="PF07980"/>
    </source>
</evidence>
<protein>
    <submittedName>
        <fullName evidence="9">SusD family protein</fullName>
    </submittedName>
    <submittedName>
        <fullName evidence="8">SusD-like starch-binding protein associating with outer membrane</fullName>
    </submittedName>
</protein>
<accession>A0A1M5U9M3</accession>
<reference evidence="9" key="2">
    <citation type="submission" date="2016-11" db="EMBL/GenBank/DDBJ databases">
        <authorList>
            <person name="Jaros S."/>
            <person name="Januszkiewicz K."/>
            <person name="Wedrychowicz H."/>
        </authorList>
    </citation>
    <scope>NUCLEOTIDE SEQUENCE [LARGE SCALE GENOMIC DNA]</scope>
    <source>
        <strain evidence="9">DSM 19859</strain>
    </source>
</reference>
<dbReference type="EMBL" id="QOVN01000007">
    <property type="protein sequence ID" value="RXG27453.1"/>
    <property type="molecule type" value="Genomic_DNA"/>
</dbReference>
<feature type="domain" description="SusD-like N-terminal" evidence="7">
    <location>
        <begin position="36"/>
        <end position="218"/>
    </location>
</feature>